<sequence length="145" mass="16772">MKLHVKKGVDQLLFGMKQKDVEALYGEPDRTYEDDEDNIIYLYNDKKLALTFYEDEDFKLGYMSVSHAGASVNGISVIGKNWDDVEPQLKESGIKAFDNEAVDTLEHYFNEDNWVIFVVEFNEIVKVELGAIINDDDEFEWQFNG</sequence>
<keyword evidence="2" id="KW-1185">Reference proteome</keyword>
<name>A0ABX8VBX5_9FLAO</name>
<protein>
    <submittedName>
        <fullName evidence="1">Uncharacterized protein</fullName>
    </submittedName>
</protein>
<dbReference type="RefSeq" id="WP_220640498.1">
    <property type="nucleotide sequence ID" value="NZ_CP080429.1"/>
</dbReference>
<reference evidence="1 2" key="1">
    <citation type="submission" date="2021-07" db="EMBL/GenBank/DDBJ databases">
        <title>Flavobacterium WSW3-B6 sp.nov, isolated from seaweed.</title>
        <authorList>
            <person name="Muhammad N."/>
            <person name="Ho H."/>
            <person name="Lee Y.-J."/>
            <person name="Nguyen T."/>
            <person name="Ho J."/>
            <person name="Kim S.-G."/>
        </authorList>
    </citation>
    <scope>NUCLEOTIDE SEQUENCE [LARGE SCALE GENOMIC DNA]</scope>
    <source>
        <strain evidence="1 2">WSW3-B6</strain>
    </source>
</reference>
<organism evidence="1 2">
    <name type="scientific">Flavobacterium litorale</name>
    <dbReference type="NCBI Taxonomy" id="2856519"/>
    <lineage>
        <taxon>Bacteria</taxon>
        <taxon>Pseudomonadati</taxon>
        <taxon>Bacteroidota</taxon>
        <taxon>Flavobacteriia</taxon>
        <taxon>Flavobacteriales</taxon>
        <taxon>Flavobacteriaceae</taxon>
        <taxon>Flavobacterium</taxon>
    </lineage>
</organism>
<dbReference type="Proteomes" id="UP000825381">
    <property type="component" value="Chromosome"/>
</dbReference>
<evidence type="ECO:0000313" key="2">
    <source>
        <dbReference type="Proteomes" id="UP000825381"/>
    </source>
</evidence>
<accession>A0ABX8VBX5</accession>
<gene>
    <name evidence="1" type="ORF">K1I41_11595</name>
</gene>
<proteinExistence type="predicted"/>
<dbReference type="EMBL" id="CP080429">
    <property type="protein sequence ID" value="QYJ68154.1"/>
    <property type="molecule type" value="Genomic_DNA"/>
</dbReference>
<evidence type="ECO:0000313" key="1">
    <source>
        <dbReference type="EMBL" id="QYJ68154.1"/>
    </source>
</evidence>